<reference evidence="10" key="1">
    <citation type="submission" date="2021-07" db="EMBL/GenBank/DDBJ databases">
        <title>Shewanella sp. YLB-07 whole genome sequence.</title>
        <authorList>
            <person name="Yu L."/>
        </authorList>
    </citation>
    <scope>NUCLEOTIDE SEQUENCE</scope>
    <source>
        <strain evidence="10">YLB-08</strain>
    </source>
</reference>
<evidence type="ECO:0000256" key="3">
    <source>
        <dbReference type="ARBA" id="ARBA00022448"/>
    </source>
</evidence>
<dbReference type="PRINTS" id="PR00702">
    <property type="entry name" value="ACRIFLAVINRP"/>
</dbReference>
<evidence type="ECO:0000256" key="7">
    <source>
        <dbReference type="ARBA" id="ARBA00022989"/>
    </source>
</evidence>
<keyword evidence="6 9" id="KW-0812">Transmembrane</keyword>
<keyword evidence="3 9" id="KW-0813">Transport</keyword>
<keyword evidence="11" id="KW-1185">Reference proteome</keyword>
<evidence type="ECO:0000256" key="6">
    <source>
        <dbReference type="ARBA" id="ARBA00022692"/>
    </source>
</evidence>
<dbReference type="InterPro" id="IPR027463">
    <property type="entry name" value="AcrB_DN_DC_subdom"/>
</dbReference>
<dbReference type="Gene3D" id="1.20.1640.10">
    <property type="entry name" value="Multidrug efflux transporter AcrB transmembrane domain"/>
    <property type="match status" value="2"/>
</dbReference>
<dbReference type="PANTHER" id="PTHR32063:SF76">
    <property type="entry name" value="EFFLUX PUMP MEMBRANE TRANSPORTER"/>
    <property type="match status" value="1"/>
</dbReference>
<dbReference type="Gene3D" id="3.30.2090.10">
    <property type="entry name" value="Multidrug efflux transporter AcrB TolC docking domain, DN and DC subdomains"/>
    <property type="match status" value="2"/>
</dbReference>
<feature type="transmembrane region" description="Helical" evidence="9">
    <location>
        <begin position="980"/>
        <end position="1000"/>
    </location>
</feature>
<dbReference type="Pfam" id="PF00873">
    <property type="entry name" value="ACR_tran"/>
    <property type="match status" value="1"/>
</dbReference>
<dbReference type="PANTHER" id="PTHR32063">
    <property type="match status" value="1"/>
</dbReference>
<feature type="transmembrane region" description="Helical" evidence="9">
    <location>
        <begin position="12"/>
        <end position="33"/>
    </location>
</feature>
<evidence type="ECO:0000313" key="11">
    <source>
        <dbReference type="Proteomes" id="UP000316416"/>
    </source>
</evidence>
<keyword evidence="8 9" id="KW-0472">Membrane</keyword>
<evidence type="ECO:0000256" key="1">
    <source>
        <dbReference type="ARBA" id="ARBA00004429"/>
    </source>
</evidence>
<dbReference type="SUPFAM" id="SSF82866">
    <property type="entry name" value="Multidrug efflux transporter AcrB transmembrane domain"/>
    <property type="match status" value="2"/>
</dbReference>
<dbReference type="RefSeq" id="WP_142871610.1">
    <property type="nucleotide sequence ID" value="NZ_CP045503.2"/>
</dbReference>
<sequence>MNSQFFLDRPKFAIVLSLIITLAGIIAIPNLAVSQFPVITPPQVQVTASMRGASSAVVEETIARPIEDAINGVEDMIYMSSKSSNDGTYRLSVTFEVGTDPNIAQVNLQNRLALAEPLLPSEVLANGLSVKKYSPDILIMIDFTSTDGQLSEQVLSSFVALQVTDKLTRIKGVSESILYGNRFLSMRMWLNPDKMAHLNITASDVQQALLEQNIQAPLGSVGARPNDKPLELQYSLLTQGRLSTVAEFEDVILRADKSGNTVYLKDVASVELGQQDYVGAGISDGKPSAQIQVTTLPGANAIEVADAVKVVLKEMEALMPEGMIYNTQVDTTLFVKESIKGMLWTLVLAVILVVLVTYLFLGSIRATLVPLIAIPISIVGSFALMLAAGFGINTVTLFGLILAIGIVVDNAILVIENVEANLAQDRKLSAKAATEQAMKQVTGPIITSTLVLLAVFIPVTLLPGVTGIMYQQFAMTLIFSLILSAVVALSLSPVLCSLLLKPGDQHYPKWYISFNRFFDNVTASYSKTASVLIRKSFVLVVLSLGALAALGYLVQSTSTSFVPKEDKGIFFVNVILPDGASLSRTEQVITKVETFLKSEPGVLNIASSSGYSGLSGSMQSNAASMFVSLAHWDKRAAMEGKNGVEEIIYRVGQWAKAELPEAQVISYGPPTIPGIGSGTGFEFALQDTLGRDKAELGAVMQELINRANQEPELQGVFSAFRANVPHYYLDIDRLKAKQLGVPLSEVFLTLQVNLGSLYINDFSQFGKSFKVTLQADGAFRESVKDIARYQVRSDSGEMIPLSTLVSVKPTLAPDIIWRYNKYGAVIIQGQAAAGFSTGDAMSAMERVAAESLPQGYTYEWSGLSYQEKLAGNMAVYAFGLALIFIYLLLVAQYESWTLPFAIILVVPTAILGGMLALKLSGFSLSLYAQIGLVLLIAMAAKNAILIVEFAKLKREAGLSIAEAAKQGGAMRFRAVNMTSWSFILGIAPLLFASGAGAVGLQNIGFTLVGGLLSVLLIGSFFVPGYYALIQASKERIMERFSK</sequence>
<dbReference type="NCBIfam" id="TIGR00915">
    <property type="entry name" value="2A0602"/>
    <property type="match status" value="1"/>
</dbReference>
<keyword evidence="4" id="KW-1003">Cell membrane</keyword>
<dbReference type="SUPFAM" id="SSF82714">
    <property type="entry name" value="Multidrug efflux transporter AcrB TolC docking domain, DN and DC subdomains"/>
    <property type="match status" value="2"/>
</dbReference>
<feature type="transmembrane region" description="Helical" evidence="9">
    <location>
        <begin position="341"/>
        <end position="361"/>
    </location>
</feature>
<comment type="similarity">
    <text evidence="2 9">Belongs to the resistance-nodulation-cell division (RND) (TC 2.A.6) family.</text>
</comment>
<evidence type="ECO:0000256" key="2">
    <source>
        <dbReference type="ARBA" id="ARBA00010942"/>
    </source>
</evidence>
<dbReference type="InterPro" id="IPR004764">
    <property type="entry name" value="MdtF-like"/>
</dbReference>
<feature type="transmembrane region" description="Helical" evidence="9">
    <location>
        <begin position="398"/>
        <end position="420"/>
    </location>
</feature>
<evidence type="ECO:0000256" key="8">
    <source>
        <dbReference type="ARBA" id="ARBA00023136"/>
    </source>
</evidence>
<evidence type="ECO:0000256" key="9">
    <source>
        <dbReference type="RuleBase" id="RU364070"/>
    </source>
</evidence>
<evidence type="ECO:0000256" key="5">
    <source>
        <dbReference type="ARBA" id="ARBA00022519"/>
    </source>
</evidence>
<keyword evidence="7 9" id="KW-1133">Transmembrane helix</keyword>
<protein>
    <recommendedName>
        <fullName evidence="9">Efflux pump membrane transporter</fullName>
    </recommendedName>
</protein>
<comment type="subcellular location">
    <subcellularLocation>
        <location evidence="1 9">Cell inner membrane</location>
        <topology evidence="1 9">Multi-pass membrane protein</topology>
    </subcellularLocation>
</comment>
<gene>
    <name evidence="10" type="ORF">FM038_019375</name>
</gene>
<proteinExistence type="inferred from homology"/>
<feature type="transmembrane region" description="Helical" evidence="9">
    <location>
        <begin position="873"/>
        <end position="891"/>
    </location>
</feature>
<feature type="transmembrane region" description="Helical" evidence="9">
    <location>
        <begin position="473"/>
        <end position="500"/>
    </location>
</feature>
<dbReference type="Gene3D" id="3.30.70.1320">
    <property type="entry name" value="Multidrug efflux transporter AcrB pore domain like"/>
    <property type="match status" value="1"/>
</dbReference>
<evidence type="ECO:0000313" key="10">
    <source>
        <dbReference type="EMBL" id="QPG59301.2"/>
    </source>
</evidence>
<organism evidence="10 11">
    <name type="scientific">Shewanella eurypsychrophilus</name>
    <dbReference type="NCBI Taxonomy" id="2593656"/>
    <lineage>
        <taxon>Bacteria</taxon>
        <taxon>Pseudomonadati</taxon>
        <taxon>Pseudomonadota</taxon>
        <taxon>Gammaproteobacteria</taxon>
        <taxon>Alteromonadales</taxon>
        <taxon>Shewanellaceae</taxon>
        <taxon>Shewanella</taxon>
    </lineage>
</organism>
<feature type="transmembrane region" description="Helical" evidence="9">
    <location>
        <begin position="368"/>
        <end position="392"/>
    </location>
</feature>
<keyword evidence="5 9" id="KW-0997">Cell inner membrane</keyword>
<evidence type="ECO:0000256" key="4">
    <source>
        <dbReference type="ARBA" id="ARBA00022475"/>
    </source>
</evidence>
<feature type="transmembrane region" description="Helical" evidence="9">
    <location>
        <begin position="536"/>
        <end position="554"/>
    </location>
</feature>
<dbReference type="InterPro" id="IPR001036">
    <property type="entry name" value="Acrflvin-R"/>
</dbReference>
<dbReference type="Proteomes" id="UP000316416">
    <property type="component" value="Chromosome"/>
</dbReference>
<feature type="transmembrane region" description="Helical" evidence="9">
    <location>
        <begin position="1006"/>
        <end position="1029"/>
    </location>
</feature>
<dbReference type="SUPFAM" id="SSF82693">
    <property type="entry name" value="Multidrug efflux transporter AcrB pore domain, PN1, PN2, PC1 and PC2 subdomains"/>
    <property type="match status" value="4"/>
</dbReference>
<accession>A0ABX6V9J4</accession>
<dbReference type="Gene3D" id="3.30.70.1430">
    <property type="entry name" value="Multidrug efflux transporter AcrB pore domain"/>
    <property type="match status" value="2"/>
</dbReference>
<feature type="transmembrane region" description="Helical" evidence="9">
    <location>
        <begin position="898"/>
        <end position="920"/>
    </location>
</feature>
<feature type="transmembrane region" description="Helical" evidence="9">
    <location>
        <begin position="441"/>
        <end position="461"/>
    </location>
</feature>
<dbReference type="Gene3D" id="3.30.70.1440">
    <property type="entry name" value="Multidrug efflux transporter AcrB pore domain"/>
    <property type="match status" value="1"/>
</dbReference>
<dbReference type="EMBL" id="CP045503">
    <property type="protein sequence ID" value="QPG59301.2"/>
    <property type="molecule type" value="Genomic_DNA"/>
</dbReference>
<name>A0ABX6V9J4_9GAMM</name>
<feature type="transmembrane region" description="Helical" evidence="9">
    <location>
        <begin position="926"/>
        <end position="947"/>
    </location>
</feature>